<organism evidence="2 3">
    <name type="scientific">Helobdella robusta</name>
    <name type="common">Californian leech</name>
    <dbReference type="NCBI Taxonomy" id="6412"/>
    <lineage>
        <taxon>Eukaryota</taxon>
        <taxon>Metazoa</taxon>
        <taxon>Spiralia</taxon>
        <taxon>Lophotrochozoa</taxon>
        <taxon>Annelida</taxon>
        <taxon>Clitellata</taxon>
        <taxon>Hirudinea</taxon>
        <taxon>Rhynchobdellida</taxon>
        <taxon>Glossiphoniidae</taxon>
        <taxon>Helobdella</taxon>
    </lineage>
</organism>
<accession>T1F634</accession>
<dbReference type="GeneID" id="20204283"/>
<keyword evidence="3" id="KW-1185">Reference proteome</keyword>
<dbReference type="KEGG" id="hro:HELRODRAFT_172897"/>
<protein>
    <recommendedName>
        <fullName evidence="4">HAT C-terminal dimerisation domain-containing protein</fullName>
    </recommendedName>
</protein>
<dbReference type="OMA" id="QTSECED"/>
<reference evidence="3" key="1">
    <citation type="submission" date="2012-12" db="EMBL/GenBank/DDBJ databases">
        <authorList>
            <person name="Hellsten U."/>
            <person name="Grimwood J."/>
            <person name="Chapman J.A."/>
            <person name="Shapiro H."/>
            <person name="Aerts A."/>
            <person name="Otillar R.P."/>
            <person name="Terry A.Y."/>
            <person name="Boore J.L."/>
            <person name="Simakov O."/>
            <person name="Marletaz F."/>
            <person name="Cho S.-J."/>
            <person name="Edsinger-Gonzales E."/>
            <person name="Havlak P."/>
            <person name="Kuo D.-H."/>
            <person name="Larsson T."/>
            <person name="Lv J."/>
            <person name="Arendt D."/>
            <person name="Savage R."/>
            <person name="Osoegawa K."/>
            <person name="de Jong P."/>
            <person name="Lindberg D.R."/>
            <person name="Seaver E.C."/>
            <person name="Weisblat D.A."/>
            <person name="Putnam N.H."/>
            <person name="Grigoriev I.V."/>
            <person name="Rokhsar D.S."/>
        </authorList>
    </citation>
    <scope>NUCLEOTIDE SEQUENCE</scope>
</reference>
<dbReference type="HOGENOM" id="CLU_021316_4_1_1"/>
<dbReference type="EMBL" id="AMQM01004400">
    <property type="status" value="NOT_ANNOTATED_CDS"/>
    <property type="molecule type" value="Genomic_DNA"/>
</dbReference>
<dbReference type="CTD" id="20204283"/>
<dbReference type="OrthoDB" id="6283535at2759"/>
<dbReference type="Proteomes" id="UP000015101">
    <property type="component" value="Unassembled WGS sequence"/>
</dbReference>
<evidence type="ECO:0000313" key="1">
    <source>
        <dbReference type="EMBL" id="ESO03873.1"/>
    </source>
</evidence>
<dbReference type="AlphaFoldDB" id="T1F634"/>
<reference evidence="2" key="3">
    <citation type="submission" date="2015-06" db="UniProtKB">
        <authorList>
            <consortium name="EnsemblMetazoa"/>
        </authorList>
    </citation>
    <scope>IDENTIFICATION</scope>
</reference>
<evidence type="ECO:0000313" key="3">
    <source>
        <dbReference type="Proteomes" id="UP000015101"/>
    </source>
</evidence>
<name>T1F634_HELRO</name>
<sequence>MDKLLILDEFKFQISFSEQQTSGQTSECEDDFMFAIDIIEKLNELNNKLQGNGLFAHDMYYHVKSFQSKLALFSRQADENKFCHFPLLKQELISAEVAQKYKEQIHDLAREFERRFEDFKNLEPLFTILTTPFCIKTDEIPEDLQLELLDMQANCELKEKFKSGLLLEFYGSLSDVAFPNLLQKCFQYLDPHIYANKHSLV</sequence>
<dbReference type="EnsemblMetazoa" id="HelroT172897">
    <property type="protein sequence ID" value="HelroP172897"/>
    <property type="gene ID" value="HelroG172897"/>
</dbReference>
<proteinExistence type="predicted"/>
<evidence type="ECO:0000313" key="2">
    <source>
        <dbReference type="EnsemblMetazoa" id="HelroP172897"/>
    </source>
</evidence>
<reference evidence="1 3" key="2">
    <citation type="journal article" date="2013" name="Nature">
        <title>Insights into bilaterian evolution from three spiralian genomes.</title>
        <authorList>
            <person name="Simakov O."/>
            <person name="Marletaz F."/>
            <person name="Cho S.J."/>
            <person name="Edsinger-Gonzales E."/>
            <person name="Havlak P."/>
            <person name="Hellsten U."/>
            <person name="Kuo D.H."/>
            <person name="Larsson T."/>
            <person name="Lv J."/>
            <person name="Arendt D."/>
            <person name="Savage R."/>
            <person name="Osoegawa K."/>
            <person name="de Jong P."/>
            <person name="Grimwood J."/>
            <person name="Chapman J.A."/>
            <person name="Shapiro H."/>
            <person name="Aerts A."/>
            <person name="Otillar R.P."/>
            <person name="Terry A.Y."/>
            <person name="Boore J.L."/>
            <person name="Grigoriev I.V."/>
            <person name="Lindberg D.R."/>
            <person name="Seaver E.C."/>
            <person name="Weisblat D.A."/>
            <person name="Putnam N.H."/>
            <person name="Rokhsar D.S."/>
        </authorList>
    </citation>
    <scope>NUCLEOTIDE SEQUENCE</scope>
</reference>
<dbReference type="InParanoid" id="T1F634"/>
<dbReference type="PANTHER" id="PTHR45913">
    <property type="entry name" value="EPM2A-INTERACTING PROTEIN 1"/>
    <property type="match status" value="1"/>
</dbReference>
<gene>
    <name evidence="2" type="primary">20204283</name>
    <name evidence="1" type="ORF">HELRODRAFT_172897</name>
</gene>
<dbReference type="eggNOG" id="ENOG502QS6T">
    <property type="taxonomic scope" value="Eukaryota"/>
</dbReference>
<evidence type="ECO:0008006" key="4">
    <source>
        <dbReference type="Google" id="ProtNLM"/>
    </source>
</evidence>
<dbReference type="EMBL" id="KB096551">
    <property type="protein sequence ID" value="ESO03873.1"/>
    <property type="molecule type" value="Genomic_DNA"/>
</dbReference>
<dbReference type="STRING" id="6412.T1F634"/>
<dbReference type="PANTHER" id="PTHR45913:SF5">
    <property type="entry name" value="GENERAL TRANSCRIPTION FACTOR II-I REPEAT DOMAIN-CONTAINING PROTEIN 2A-LIKE PROTEIN"/>
    <property type="match status" value="1"/>
</dbReference>
<dbReference type="RefSeq" id="XP_009017809.1">
    <property type="nucleotide sequence ID" value="XM_009019561.1"/>
</dbReference>